<feature type="region of interest" description="Disordered" evidence="2">
    <location>
        <begin position="888"/>
        <end position="917"/>
    </location>
</feature>
<dbReference type="SUPFAM" id="SSF48239">
    <property type="entry name" value="Terpenoid cyclases/Protein prenyltransferases"/>
    <property type="match status" value="1"/>
</dbReference>
<dbReference type="EMBL" id="SJPX01000001">
    <property type="protein sequence ID" value="TWU57725.1"/>
    <property type="molecule type" value="Genomic_DNA"/>
</dbReference>
<dbReference type="SMART" id="SM01360">
    <property type="entry name" value="A2M"/>
    <property type="match status" value="1"/>
</dbReference>
<dbReference type="Pfam" id="PF17973">
    <property type="entry name" value="bMG10"/>
    <property type="match status" value="1"/>
</dbReference>
<keyword evidence="3" id="KW-0812">Transmembrane</keyword>
<comment type="similarity">
    <text evidence="1">Belongs to the protease inhibitor I39 (alpha-2-macroglobulin) family. Bacterial alpha-2-macroglobulin subfamily.</text>
</comment>
<dbReference type="Pfam" id="PF01835">
    <property type="entry name" value="MG2"/>
    <property type="match status" value="1"/>
</dbReference>
<evidence type="ECO:0000256" key="1">
    <source>
        <dbReference type="ARBA" id="ARBA00010556"/>
    </source>
</evidence>
<dbReference type="Gene3D" id="2.60.40.1930">
    <property type="match status" value="1"/>
</dbReference>
<dbReference type="PANTHER" id="PTHR40094">
    <property type="entry name" value="ALPHA-2-MACROGLOBULIN HOMOLOG"/>
    <property type="match status" value="1"/>
</dbReference>
<dbReference type="GO" id="GO:0004866">
    <property type="term" value="F:endopeptidase inhibitor activity"/>
    <property type="evidence" value="ECO:0007669"/>
    <property type="project" value="InterPro"/>
</dbReference>
<evidence type="ECO:0000259" key="4">
    <source>
        <dbReference type="SMART" id="SM01360"/>
    </source>
</evidence>
<dbReference type="PANTHER" id="PTHR40094:SF1">
    <property type="entry name" value="UBIQUITIN DOMAIN-CONTAINING PROTEIN"/>
    <property type="match status" value="1"/>
</dbReference>
<comment type="caution">
    <text evidence="5">The sequence shown here is derived from an EMBL/GenBank/DDBJ whole genome shotgun (WGS) entry which is preliminary data.</text>
</comment>
<sequence length="2018" mass="225006">MIGHRRVRVLVSSIVGLMVALMWLSIGRVSLAQETADVPWKSVDAAIEKGLPKTAVEQLVPILRDAQANKKYDVAIKAVCWKVALEAEIQGGLPEERIKRLRAEIDQVPEPMKPVMEAVLANWYWHYFQQNRWRFLQRTQTSDSAMETVGEDFTTWDLPRILNKIREQFQVALSSDSLLKSTSVADYRGLLDGTESATELRPTLYDVIAHNAIEFYASGEQAGAAKKDSFEISSESPIFGDANAFIAWLPETTDDESLTLNAVKLFQSLLQFHQGDSDRSAFFDADFLRLKFGENFAFGDSKRERFQVSLRRCASECGVSPIAARVLHRLAESLREAGDLVQAHSIAADGLSRFPDSVGGRACYNLIQSIEAPSSSAVTERVWNWSNQTTSDVDDNPVVEVRYRNVTQVHFRLVEFDFRDFANSSRWRVEQIETGKRSELLAKPPVASWSVDLPVTDDYQEHVETLSPPKIDKPGSYYLIVSHDANFGLEQNQLSICEVWVSDLSIVVRNHGGESLLDGFVLDARSGEPIVGAKVEGWAMEQNTQRRGPMTAVRTDANGMFRFTGRNQRQIVLHASHKDQTLSTESSYHLYAPRKQNTTVRQTIFFTDRSIYRPGQTIQFKGICLLSDPTSNRYETMSRENVAVVFSDPNGKAIESLNLRTNDYGSFTASVTAPRDRLMGRMTLAVQGVPSGQTAVTVEEYKRPKFQVELASPKADVKLGGSVVVAGEATAYTGAAIDGASVSWRVVRSVRYPVWWLRSCWWMPPVQGASQEIDHGITTTDGLGRFEVPFVAKPDLSVAEDSQPSFDYMVYADVTDPSGETRSDQRSVRVGYTSLSASMTTDDWLTDESPTEIAIRTESLDGQARAASGTLKVYRLKSPAKVSRPRLFQQYRRPEFAGPSDGEKPDPDWTNPDSWPLDDVVSQQEFATDGSGSVDVSVDLTAGLYRAVLETTDMSGKAVRAELPIRVLDPDAKKLELKVPFLLTAEKNSVEPGQSYSVIWGSGYPSARAFIEIGHRGKIDQSFWTDANSTQVEIRQPVKESMRGGFTVRVTMVRENRAHLEQRTVEVPWSNKNLTVRWEHFVSKLKPGAKETWTAVVEGPDAKLVAAEMVATLYDASLDAFLPHQWLDRFNVFRREYTQVSPSFANTPKYLQAIFNGWRVDHQDESLVYPRLPDQLARPMFGGRFARGQMMRKGAMGLGVMDDAMAAPMASSMMMDGANESAAFAAAPAGAASGEDSPPAADAVAKADFDNVSVRTNLNETAFFFPQLIAGTDGSVRMEFTMPEALTKWKFMSFSHDSDLRSGSLADTVVTAKDLMVVPNPPRFVREGDEIEFTVKVVNQSPTRQAGSLRLTFADARTGNSVDDKLSNVDVDKPFEIPAGQSQTVAWRIKVADGLGVLTFKAIGSTGRLSDGEEGYLPVLSRRVLVTESITLPIRGKQSKSFEFEKLMKSGTSDSIGHQSVTAQMVSNPSWYAVMALPYLMEYPHQCSEQTFNRLYANAVARHIASSDPKIQRVFEQWRATPALDSPLAQNEDLKSILLAETPWVRQSDSESQARRNVGILFDANRLDNEMSRAMMQLSDLQREDGMWSWFPGGGANEYITLYIATGFGRMRHLGIDVDVSIAVKSLDRLDAWMTQRYDKIMASDRSKDHLSSTIALYLYGRSFFIKEHPIAPQHQIAFDYWMSQAQTFWLGLASRQSQAHVAVAMKRLGQTAAAEGVMKSIKERSVSSDEMGMFWRDTENGWWWHAAPIETQAMMIEAFDEVMDDAKAVEDCKVWLLKQKQTQNWTTTKATADAVYSLLLRGSDTLASDSLVTLSMGGKTVKPSAVEAGTGFYEQRFVGPQVSPELGEITVTKVDDGVAWGSVHWQYFEDIAKVTPHAGTPLKLTKQLYVKKNTNDGPTLVAVDGPVGVGDELVVRIVLQSDRDMEYLHLKDYRGSGTEPVNVLSRYKFQDGLGYYESTRDTASHFFIDYLPKGMYVFEYSTRVQLRGEYQTGFANIQCMYAPEFDTHSESLPIVVK</sequence>
<dbReference type="InterPro" id="IPR008969">
    <property type="entry name" value="CarboxyPept-like_regulatory"/>
</dbReference>
<dbReference type="Gene3D" id="1.50.10.20">
    <property type="match status" value="1"/>
</dbReference>
<dbReference type="InterPro" id="IPR041246">
    <property type="entry name" value="Bact_MG10"/>
</dbReference>
<keyword evidence="3" id="KW-0472">Membrane</keyword>
<protein>
    <submittedName>
        <fullName evidence="5">MG2 domain protein</fullName>
    </submittedName>
</protein>
<keyword evidence="3" id="KW-1133">Transmembrane helix</keyword>
<organism evidence="5 6">
    <name type="scientific">Rubripirellula reticaptiva</name>
    <dbReference type="NCBI Taxonomy" id="2528013"/>
    <lineage>
        <taxon>Bacteria</taxon>
        <taxon>Pseudomonadati</taxon>
        <taxon>Planctomycetota</taxon>
        <taxon>Planctomycetia</taxon>
        <taxon>Pirellulales</taxon>
        <taxon>Pirellulaceae</taxon>
        <taxon>Rubripirellula</taxon>
    </lineage>
</organism>
<keyword evidence="6" id="KW-1185">Reference proteome</keyword>
<evidence type="ECO:0000256" key="2">
    <source>
        <dbReference type="SAM" id="MobiDB-lite"/>
    </source>
</evidence>
<name>A0A5C6F8S7_9BACT</name>
<dbReference type="Proteomes" id="UP000317977">
    <property type="component" value="Unassembled WGS sequence"/>
</dbReference>
<feature type="transmembrane region" description="Helical" evidence="3">
    <location>
        <begin position="7"/>
        <end position="26"/>
    </location>
</feature>
<evidence type="ECO:0000313" key="5">
    <source>
        <dbReference type="EMBL" id="TWU57725.1"/>
    </source>
</evidence>
<dbReference type="SUPFAM" id="SSF49464">
    <property type="entry name" value="Carboxypeptidase regulatory domain-like"/>
    <property type="match status" value="1"/>
</dbReference>
<dbReference type="InterPro" id="IPR001599">
    <property type="entry name" value="Macroglobln_a2"/>
</dbReference>
<accession>A0A5C6F8S7</accession>
<dbReference type="InterPro" id="IPR008930">
    <property type="entry name" value="Terpenoid_cyclase/PrenylTrfase"/>
</dbReference>
<dbReference type="InterPro" id="IPR002890">
    <property type="entry name" value="MG2"/>
</dbReference>
<gene>
    <name evidence="5" type="ORF">Poly59_06330</name>
</gene>
<feature type="domain" description="Alpha-2-macroglobulin" evidence="4">
    <location>
        <begin position="1261"/>
        <end position="1351"/>
    </location>
</feature>
<dbReference type="InterPro" id="IPR051802">
    <property type="entry name" value="YfhM-like"/>
</dbReference>
<evidence type="ECO:0000256" key="3">
    <source>
        <dbReference type="SAM" id="Phobius"/>
    </source>
</evidence>
<evidence type="ECO:0000313" key="6">
    <source>
        <dbReference type="Proteomes" id="UP000317977"/>
    </source>
</evidence>
<proteinExistence type="inferred from homology"/>
<dbReference type="Pfam" id="PF00207">
    <property type="entry name" value="A2M"/>
    <property type="match status" value="1"/>
</dbReference>
<reference evidence="5 6" key="1">
    <citation type="submission" date="2019-02" db="EMBL/GenBank/DDBJ databases">
        <title>Deep-cultivation of Planctomycetes and their phenomic and genomic characterization uncovers novel biology.</title>
        <authorList>
            <person name="Wiegand S."/>
            <person name="Jogler M."/>
            <person name="Boedeker C."/>
            <person name="Pinto D."/>
            <person name="Vollmers J."/>
            <person name="Rivas-Marin E."/>
            <person name="Kohn T."/>
            <person name="Peeters S.H."/>
            <person name="Heuer A."/>
            <person name="Rast P."/>
            <person name="Oberbeckmann S."/>
            <person name="Bunk B."/>
            <person name="Jeske O."/>
            <person name="Meyerdierks A."/>
            <person name="Storesund J.E."/>
            <person name="Kallscheuer N."/>
            <person name="Luecker S."/>
            <person name="Lage O.M."/>
            <person name="Pohl T."/>
            <person name="Merkel B.J."/>
            <person name="Hornburger P."/>
            <person name="Mueller R.-W."/>
            <person name="Bruemmer F."/>
            <person name="Labrenz M."/>
            <person name="Spormann A.M."/>
            <person name="Op Den Camp H."/>
            <person name="Overmann J."/>
            <person name="Amann R."/>
            <person name="Jetten M.S.M."/>
            <person name="Mascher T."/>
            <person name="Medema M.H."/>
            <person name="Devos D.P."/>
            <person name="Kaster A.-K."/>
            <person name="Ovreas L."/>
            <person name="Rohde M."/>
            <person name="Galperin M.Y."/>
            <person name="Jogler C."/>
        </authorList>
    </citation>
    <scope>NUCLEOTIDE SEQUENCE [LARGE SCALE GENOMIC DNA]</scope>
    <source>
        <strain evidence="5 6">Poly59</strain>
    </source>
</reference>